<evidence type="ECO:0000313" key="2">
    <source>
        <dbReference type="EMBL" id="EJV19384.1"/>
    </source>
</evidence>
<reference evidence="2 3" key="1">
    <citation type="submission" date="2012-04" db="EMBL/GenBank/DDBJ databases">
        <authorList>
            <person name="Weinstock G."/>
            <person name="Sodergren E."/>
            <person name="Lobos E.A."/>
            <person name="Fulton L."/>
            <person name="Fulton R."/>
            <person name="Courtney L."/>
            <person name="Fronick C."/>
            <person name="O'Laughlin M."/>
            <person name="Godfrey J."/>
            <person name="Wilson R.M."/>
            <person name="Miner T."/>
            <person name="Farmer C."/>
            <person name="Delehaunty K."/>
            <person name="Cordes M."/>
            <person name="Minx P."/>
            <person name="Tomlinson C."/>
            <person name="Chen J."/>
            <person name="Wollam A."/>
            <person name="Pepin K.H."/>
            <person name="Bhonagiri V."/>
            <person name="Zhang X."/>
            <person name="Suruliraj S."/>
            <person name="Warren W."/>
            <person name="Mitreva M."/>
            <person name="Mardis E.R."/>
            <person name="Wilson R.K."/>
        </authorList>
    </citation>
    <scope>NUCLEOTIDE SEQUENCE [LARGE SCALE GENOMIC DNA]</scope>
    <source>
        <strain evidence="2 3">ERV63</strain>
    </source>
</reference>
<keyword evidence="1" id="KW-1133">Transmembrane helix</keyword>
<keyword evidence="1" id="KW-0812">Transmembrane</keyword>
<dbReference type="Proteomes" id="UP000004117">
    <property type="component" value="Unassembled WGS sequence"/>
</dbReference>
<organism evidence="2 3">
    <name type="scientific">Enterococcus faecalis ERV63</name>
    <dbReference type="NCBI Taxonomy" id="1134793"/>
    <lineage>
        <taxon>Bacteria</taxon>
        <taxon>Bacillati</taxon>
        <taxon>Bacillota</taxon>
        <taxon>Bacilli</taxon>
        <taxon>Lactobacillales</taxon>
        <taxon>Enterococcaceae</taxon>
        <taxon>Enterococcus</taxon>
    </lineage>
</organism>
<dbReference type="EMBL" id="ALZR01000027">
    <property type="protein sequence ID" value="EJV19384.1"/>
    <property type="molecule type" value="Genomic_DNA"/>
</dbReference>
<proteinExistence type="predicted"/>
<keyword evidence="1" id="KW-0472">Membrane</keyword>
<name>A0AAV3GNX0_ENTFL</name>
<comment type="caution">
    <text evidence="2">The sequence shown here is derived from an EMBL/GenBank/DDBJ whole genome shotgun (WGS) entry which is preliminary data.</text>
</comment>
<evidence type="ECO:0000256" key="1">
    <source>
        <dbReference type="SAM" id="Phobius"/>
    </source>
</evidence>
<accession>A0AAV3GNX0</accession>
<feature type="transmembrane region" description="Helical" evidence="1">
    <location>
        <begin position="21"/>
        <end position="39"/>
    </location>
</feature>
<dbReference type="AlphaFoldDB" id="A0AAV3GNX0"/>
<sequence length="43" mass="5018">MDELKVIQFNAFVNRKYKKSGTAVLTNVPLFCFTINRFVSMFV</sequence>
<evidence type="ECO:0000313" key="3">
    <source>
        <dbReference type="Proteomes" id="UP000004117"/>
    </source>
</evidence>
<protein>
    <submittedName>
        <fullName evidence="2">Uncharacterized protein</fullName>
    </submittedName>
</protein>
<gene>
    <name evidence="2" type="ORF">HMPREF1336_00654</name>
</gene>